<comment type="caution">
    <text evidence="2">The sequence shown here is derived from an EMBL/GenBank/DDBJ whole genome shotgun (WGS) entry which is preliminary data.</text>
</comment>
<name>A0AAD5JFK0_ACENE</name>
<evidence type="ECO:0000313" key="2">
    <source>
        <dbReference type="EMBL" id="KAI9196967.1"/>
    </source>
</evidence>
<dbReference type="InterPro" id="IPR002937">
    <property type="entry name" value="Amino_oxidase"/>
</dbReference>
<evidence type="ECO:0000313" key="3">
    <source>
        <dbReference type="Proteomes" id="UP001064489"/>
    </source>
</evidence>
<reference evidence="2" key="2">
    <citation type="submission" date="2023-02" db="EMBL/GenBank/DDBJ databases">
        <authorList>
            <person name="Swenson N.G."/>
            <person name="Wegrzyn J.L."/>
            <person name="Mcevoy S.L."/>
        </authorList>
    </citation>
    <scope>NUCLEOTIDE SEQUENCE</scope>
    <source>
        <strain evidence="2">91603</strain>
        <tissue evidence="2">Leaf</tissue>
    </source>
</reference>
<keyword evidence="3" id="KW-1185">Reference proteome</keyword>
<dbReference type="Proteomes" id="UP001064489">
    <property type="component" value="Chromosome 1"/>
</dbReference>
<sequence length="871" mass="99059">MTEKIRVAVVGGGLSGVVAAHVLGKAGVEVVVYERKDHLGGHAKIVTFDGVHLDLACMLFNAVTCPNVMEMFEGVGVEMKTSEMSFSVSLDKGQDCEWGTRNGFSSLFAQKKNLLNPYFWQMLREIIKFKGDAIRYLGMLESNPDMDRGETLEQFIMSHNYSKLFQKAYLIPLCCSIWSCPSERVMSFPTFHVLSFFHNHHLLQPFDGPQWFTARWHSHNYVNKVREQLESWGCQIKTSCEVYSVLPTDEGCTLVCGDGSKEVYNGCIMAVHAPDALKILGSQATFDEMRVLGAFQYVHSDIFLHRDKNFMPQSQAAWSACNFIGTRDGKICLTYWLNVLQNIGEKSLPFLVTLNPDHTPEHTLLKWSTGHLVPSVAASKASLELDQIQGKRGIWFCGAYQGYGFHEDSLKSGLIAARGLLGKSRTILSYPKHMVPSLMETGAQLFVTRFLRQYINAGRLILLEDGGKIFNFEGTRKHCHLETALRIHNPGFYWKLMTEADLGLADSYINGDFSFVDKDSGLLNLFMIFIANSDLDPSRAKVNRKRGWWSPVFLTAGIASAKYFFRHILNRNTLTQARRNISRHYDLSNDLFSLFLDETMTYSCAVFKSEDEDLKAAQMRKLSLLIEKARISKEHEVLDIGCGWGALAIETVKRTGCKFTGITLSIEQLKYAEIKVREAGLQDRIKLIHCDYRTLPKTNKYDRIISVGMIESVGHEYYEEFFECCESLLAEDGLFVLQYISVPDQHYDEHRLSPGFIKEYIFPGGCLPSLNRITTAMNSGSRLCVEHVENIGIHYHQTLRWWRKNFLKKQSEVLALGFDEKFIRTWEYYFDYCAAGFKSRTLGDYQMVFSRPGNVGAFIDPYRGFPSIDCV</sequence>
<dbReference type="InterPro" id="IPR029063">
    <property type="entry name" value="SAM-dependent_MTases_sf"/>
</dbReference>
<accession>A0AAD5JFK0</accession>
<dbReference type="GO" id="GO:0016491">
    <property type="term" value="F:oxidoreductase activity"/>
    <property type="evidence" value="ECO:0007669"/>
    <property type="project" value="InterPro"/>
</dbReference>
<dbReference type="InterPro" id="IPR036188">
    <property type="entry name" value="FAD/NAD-bd_sf"/>
</dbReference>
<dbReference type="PANTHER" id="PTHR43675">
    <property type="entry name" value="ARSENITE METHYLTRANSFERASE"/>
    <property type="match status" value="1"/>
</dbReference>
<dbReference type="Gene3D" id="3.40.50.150">
    <property type="entry name" value="Vaccinia Virus protein VP39"/>
    <property type="match status" value="1"/>
</dbReference>
<dbReference type="GO" id="GO:0008168">
    <property type="term" value="F:methyltransferase activity"/>
    <property type="evidence" value="ECO:0007669"/>
    <property type="project" value="TreeGrafter"/>
</dbReference>
<dbReference type="Pfam" id="PF01593">
    <property type="entry name" value="Amino_oxidase"/>
    <property type="match status" value="1"/>
</dbReference>
<dbReference type="CDD" id="cd02440">
    <property type="entry name" value="AdoMet_MTases"/>
    <property type="match status" value="1"/>
</dbReference>
<dbReference type="InterPro" id="IPR026669">
    <property type="entry name" value="Arsenite_MeTrfase-like"/>
</dbReference>
<gene>
    <name evidence="2" type="ORF">LWI28_028630</name>
</gene>
<dbReference type="Gene3D" id="3.30.70.1990">
    <property type="match status" value="1"/>
</dbReference>
<organism evidence="2 3">
    <name type="scientific">Acer negundo</name>
    <name type="common">Box elder</name>
    <dbReference type="NCBI Taxonomy" id="4023"/>
    <lineage>
        <taxon>Eukaryota</taxon>
        <taxon>Viridiplantae</taxon>
        <taxon>Streptophyta</taxon>
        <taxon>Embryophyta</taxon>
        <taxon>Tracheophyta</taxon>
        <taxon>Spermatophyta</taxon>
        <taxon>Magnoliopsida</taxon>
        <taxon>eudicotyledons</taxon>
        <taxon>Gunneridae</taxon>
        <taxon>Pentapetalae</taxon>
        <taxon>rosids</taxon>
        <taxon>malvids</taxon>
        <taxon>Sapindales</taxon>
        <taxon>Sapindaceae</taxon>
        <taxon>Hippocastanoideae</taxon>
        <taxon>Acereae</taxon>
        <taxon>Acer</taxon>
    </lineage>
</organism>
<dbReference type="EMBL" id="JAJSOW010000003">
    <property type="protein sequence ID" value="KAI9196967.1"/>
    <property type="molecule type" value="Genomic_DNA"/>
</dbReference>
<dbReference type="PANTHER" id="PTHR43675:SF28">
    <property type="entry name" value="AMINE OXIDASE DOMAIN-CONTAINING PROTEIN"/>
    <property type="match status" value="1"/>
</dbReference>
<reference evidence="2" key="1">
    <citation type="journal article" date="2022" name="Plant J.">
        <title>Strategies of tolerance reflected in two North American maple genomes.</title>
        <authorList>
            <person name="McEvoy S.L."/>
            <person name="Sezen U.U."/>
            <person name="Trouern-Trend A."/>
            <person name="McMahon S.M."/>
            <person name="Schaberg P.G."/>
            <person name="Yang J."/>
            <person name="Wegrzyn J.L."/>
            <person name="Swenson N.G."/>
        </authorList>
    </citation>
    <scope>NUCLEOTIDE SEQUENCE</scope>
    <source>
        <strain evidence="2">91603</strain>
    </source>
</reference>
<dbReference type="SUPFAM" id="SSF53335">
    <property type="entry name" value="S-adenosyl-L-methionine-dependent methyltransferases"/>
    <property type="match status" value="1"/>
</dbReference>
<dbReference type="Gene3D" id="1.10.405.20">
    <property type="match status" value="1"/>
</dbReference>
<proteinExistence type="predicted"/>
<dbReference type="SUPFAM" id="SSF51905">
    <property type="entry name" value="FAD/NAD(P)-binding domain"/>
    <property type="match status" value="1"/>
</dbReference>
<evidence type="ECO:0000259" key="1">
    <source>
        <dbReference type="Pfam" id="PF01593"/>
    </source>
</evidence>
<dbReference type="AlphaFoldDB" id="A0AAD5JFK0"/>
<dbReference type="Pfam" id="PF02353">
    <property type="entry name" value="CMAS"/>
    <property type="match status" value="1"/>
</dbReference>
<dbReference type="PRINTS" id="PR00419">
    <property type="entry name" value="ADXRDTASE"/>
</dbReference>
<protein>
    <recommendedName>
        <fullName evidence="1">Amine oxidase domain-containing protein</fullName>
    </recommendedName>
</protein>
<feature type="domain" description="Amine oxidase" evidence="1">
    <location>
        <begin position="14"/>
        <end position="299"/>
    </location>
</feature>
<dbReference type="Gene3D" id="3.50.50.60">
    <property type="entry name" value="FAD/NAD(P)-binding domain"/>
    <property type="match status" value="1"/>
</dbReference>